<feature type="chain" id="PRO_5020266998" evidence="1">
    <location>
        <begin position="22"/>
        <end position="326"/>
    </location>
</feature>
<keyword evidence="1" id="KW-0732">Signal</keyword>
<sequence>MATLSSLPNELLLSIFAYAAADVSTGTITTTLGRVCWSFYRLIQSSGIDVMHVSLRGFNSMIAFFRLLESRDISRSRVFSLLIVMSRNSTVDTDLEIHAVICIQAILSNIDPSYLETLFIYLPLANLSTSEATTLQLPVPLPALTDLYLSGLVAISPAGLPPYAPSLQRVQLLRILALPDAHSDIAGLLHNLAPNILQFKLSIRLPTSAAGMDSLVTHFLQYILANYPKPEDRRHSSTLPGSLAQVAVQFDLPEERVPDRCMQWLERLGNVTERLSSGPRWMIFAMLPHLRTCGVTDRQAGQTCASEEEFAKVWAALVAGDEIDWA</sequence>
<dbReference type="EMBL" id="RWJN01000147">
    <property type="protein sequence ID" value="TCD66153.1"/>
    <property type="molecule type" value="Genomic_DNA"/>
</dbReference>
<protein>
    <submittedName>
        <fullName evidence="2">Uncharacterized protein</fullName>
    </submittedName>
</protein>
<name>A0A4R0RH85_9APHY</name>
<dbReference type="InterPro" id="IPR032675">
    <property type="entry name" value="LRR_dom_sf"/>
</dbReference>
<dbReference type="Gene3D" id="3.80.10.10">
    <property type="entry name" value="Ribonuclease Inhibitor"/>
    <property type="match status" value="1"/>
</dbReference>
<proteinExistence type="predicted"/>
<evidence type="ECO:0000256" key="1">
    <source>
        <dbReference type="SAM" id="SignalP"/>
    </source>
</evidence>
<reference evidence="2 3" key="1">
    <citation type="submission" date="2018-11" db="EMBL/GenBank/DDBJ databases">
        <title>Genome assembly of Steccherinum ochraceum LE-BIN_3174, the white-rot fungus of the Steccherinaceae family (The Residual Polyporoid clade, Polyporales, Basidiomycota).</title>
        <authorList>
            <person name="Fedorova T.V."/>
            <person name="Glazunova O.A."/>
            <person name="Landesman E.O."/>
            <person name="Moiseenko K.V."/>
            <person name="Psurtseva N.V."/>
            <person name="Savinova O.S."/>
            <person name="Shakhova N.V."/>
            <person name="Tyazhelova T.V."/>
            <person name="Vasina D.V."/>
        </authorList>
    </citation>
    <scope>NUCLEOTIDE SEQUENCE [LARGE SCALE GENOMIC DNA]</scope>
    <source>
        <strain evidence="2 3">LE-BIN_3174</strain>
    </source>
</reference>
<keyword evidence="3" id="KW-1185">Reference proteome</keyword>
<dbReference type="AlphaFoldDB" id="A0A4R0RH85"/>
<accession>A0A4R0RH85</accession>
<dbReference type="Proteomes" id="UP000292702">
    <property type="component" value="Unassembled WGS sequence"/>
</dbReference>
<feature type="signal peptide" evidence="1">
    <location>
        <begin position="1"/>
        <end position="21"/>
    </location>
</feature>
<evidence type="ECO:0000313" key="3">
    <source>
        <dbReference type="Proteomes" id="UP000292702"/>
    </source>
</evidence>
<evidence type="ECO:0000313" key="2">
    <source>
        <dbReference type="EMBL" id="TCD66153.1"/>
    </source>
</evidence>
<gene>
    <name evidence="2" type="ORF">EIP91_001707</name>
</gene>
<comment type="caution">
    <text evidence="2">The sequence shown here is derived from an EMBL/GenBank/DDBJ whole genome shotgun (WGS) entry which is preliminary data.</text>
</comment>
<organism evidence="2 3">
    <name type="scientific">Steccherinum ochraceum</name>
    <dbReference type="NCBI Taxonomy" id="92696"/>
    <lineage>
        <taxon>Eukaryota</taxon>
        <taxon>Fungi</taxon>
        <taxon>Dikarya</taxon>
        <taxon>Basidiomycota</taxon>
        <taxon>Agaricomycotina</taxon>
        <taxon>Agaricomycetes</taxon>
        <taxon>Polyporales</taxon>
        <taxon>Steccherinaceae</taxon>
        <taxon>Steccherinum</taxon>
    </lineage>
</organism>